<sequence>MTTTTIGYLFTNPDTGSISLAVPCEPCATFHWHGAGTVARPLHAPGEVTERVSHCPNGNDYTTITIQPEPYRRAWVTGRRGRFSAAYRRAVTR</sequence>
<name>A0A1C3NC32_9ACTN</name>
<dbReference type="OrthoDB" id="3394537at2"/>
<evidence type="ECO:0000313" key="1">
    <source>
        <dbReference type="EMBL" id="SBV30145.1"/>
    </source>
</evidence>
<protein>
    <submittedName>
        <fullName evidence="1">Uncharacterized protein</fullName>
    </submittedName>
</protein>
<organism evidence="1 2">
    <name type="scientific">Micromonospora krabiensis</name>
    <dbReference type="NCBI Taxonomy" id="307121"/>
    <lineage>
        <taxon>Bacteria</taxon>
        <taxon>Bacillati</taxon>
        <taxon>Actinomycetota</taxon>
        <taxon>Actinomycetes</taxon>
        <taxon>Micromonosporales</taxon>
        <taxon>Micromonosporaceae</taxon>
        <taxon>Micromonospora</taxon>
    </lineage>
</organism>
<accession>A0A1C3NC32</accession>
<evidence type="ECO:0000313" key="2">
    <source>
        <dbReference type="Proteomes" id="UP000199393"/>
    </source>
</evidence>
<dbReference type="Proteomes" id="UP000199393">
    <property type="component" value="Chromosome I"/>
</dbReference>
<keyword evidence="2" id="KW-1185">Reference proteome</keyword>
<dbReference type="EMBL" id="LT598496">
    <property type="protein sequence ID" value="SBV30145.1"/>
    <property type="molecule type" value="Genomic_DNA"/>
</dbReference>
<dbReference type="STRING" id="307121.GA0070620_5738"/>
<proteinExistence type="predicted"/>
<gene>
    <name evidence="1" type="ORF">GA0070620_5738</name>
</gene>
<reference evidence="2" key="1">
    <citation type="submission" date="2016-06" db="EMBL/GenBank/DDBJ databases">
        <authorList>
            <person name="Varghese N."/>
        </authorList>
    </citation>
    <scope>NUCLEOTIDE SEQUENCE [LARGE SCALE GENOMIC DNA]</scope>
    <source>
        <strain evidence="2">DSM 45344</strain>
    </source>
</reference>
<dbReference type="RefSeq" id="WP_091595929.1">
    <property type="nucleotide sequence ID" value="NZ_JBHRWG010000002.1"/>
</dbReference>
<dbReference type="AlphaFoldDB" id="A0A1C3NC32"/>